<evidence type="ECO:0008006" key="5">
    <source>
        <dbReference type="Google" id="ProtNLM"/>
    </source>
</evidence>
<dbReference type="RefSeq" id="WP_263594847.1">
    <property type="nucleotide sequence ID" value="NZ_CP107020.1"/>
</dbReference>
<keyword evidence="4" id="KW-1185">Reference proteome</keyword>
<dbReference type="InterPro" id="IPR008979">
    <property type="entry name" value="Galactose-bd-like_sf"/>
</dbReference>
<feature type="compositionally biased region" description="Low complexity" evidence="1">
    <location>
        <begin position="636"/>
        <end position="676"/>
    </location>
</feature>
<feature type="compositionally biased region" description="Low complexity" evidence="1">
    <location>
        <begin position="484"/>
        <end position="505"/>
    </location>
</feature>
<dbReference type="Proteomes" id="UP001164305">
    <property type="component" value="Chromosome"/>
</dbReference>
<organism evidence="3 4">
    <name type="scientific">Brachybacterium huguangmaarense</name>
    <dbReference type="NCBI Taxonomy" id="1652028"/>
    <lineage>
        <taxon>Bacteria</taxon>
        <taxon>Bacillati</taxon>
        <taxon>Actinomycetota</taxon>
        <taxon>Actinomycetes</taxon>
        <taxon>Micrococcales</taxon>
        <taxon>Dermabacteraceae</taxon>
        <taxon>Brachybacterium</taxon>
    </lineage>
</organism>
<dbReference type="Gene3D" id="1.10.510.10">
    <property type="entry name" value="Transferase(Phosphotransferase) domain 1"/>
    <property type="match status" value="1"/>
</dbReference>
<feature type="compositionally biased region" description="Low complexity" evidence="1">
    <location>
        <begin position="307"/>
        <end position="330"/>
    </location>
</feature>
<feature type="compositionally biased region" description="Acidic residues" evidence="1">
    <location>
        <begin position="508"/>
        <end position="524"/>
    </location>
</feature>
<feature type="region of interest" description="Disordered" evidence="1">
    <location>
        <begin position="266"/>
        <end position="427"/>
    </location>
</feature>
<feature type="compositionally biased region" description="Basic and acidic residues" evidence="1">
    <location>
        <begin position="680"/>
        <end position="690"/>
    </location>
</feature>
<evidence type="ECO:0000256" key="1">
    <source>
        <dbReference type="SAM" id="MobiDB-lite"/>
    </source>
</evidence>
<dbReference type="SUPFAM" id="SSF49785">
    <property type="entry name" value="Galactose-binding domain-like"/>
    <property type="match status" value="1"/>
</dbReference>
<feature type="region of interest" description="Disordered" evidence="1">
    <location>
        <begin position="456"/>
        <end position="547"/>
    </location>
</feature>
<evidence type="ECO:0000313" key="4">
    <source>
        <dbReference type="Proteomes" id="UP001164305"/>
    </source>
</evidence>
<keyword evidence="2" id="KW-0472">Membrane</keyword>
<name>A0ABY6G355_9MICO</name>
<accession>A0ABY6G355</accession>
<protein>
    <recommendedName>
        <fullName evidence="5">Serine/threonine protein kinase</fullName>
    </recommendedName>
</protein>
<evidence type="ECO:0000313" key="3">
    <source>
        <dbReference type="EMBL" id="UYG17639.1"/>
    </source>
</evidence>
<feature type="compositionally biased region" description="Acidic residues" evidence="1">
    <location>
        <begin position="457"/>
        <end position="468"/>
    </location>
</feature>
<feature type="region of interest" description="Disordered" evidence="1">
    <location>
        <begin position="636"/>
        <end position="695"/>
    </location>
</feature>
<keyword evidence="2" id="KW-1133">Transmembrane helix</keyword>
<reference evidence="3" key="1">
    <citation type="submission" date="2022-10" db="EMBL/GenBank/DDBJ databases">
        <title>Whole-Genome Sequencing of Brachybacterium huguangmaarense BRM-3, Isolated from Betula schmidtii.</title>
        <authorList>
            <person name="Haam D."/>
        </authorList>
    </citation>
    <scope>NUCLEOTIDE SEQUENCE</scope>
    <source>
        <strain evidence="3">BRM-3</strain>
    </source>
</reference>
<evidence type="ECO:0000256" key="2">
    <source>
        <dbReference type="SAM" id="Phobius"/>
    </source>
</evidence>
<feature type="compositionally biased region" description="Acidic residues" evidence="1">
    <location>
        <begin position="351"/>
        <end position="364"/>
    </location>
</feature>
<dbReference type="EMBL" id="CP107020">
    <property type="protein sequence ID" value="UYG17639.1"/>
    <property type="molecule type" value="Genomic_DNA"/>
</dbReference>
<sequence length="804" mass="82348">MNRRPHEDALAARWTLEGEIPLGQVAEGSSWHRARAADGESRALFLAEGGAALEVADAARRAFLVENPRLLAVDDIDVFDDHDGTPALTAVSYPFPPAPPLAALLADGPLRAETARSVIGEAATGLEAARRRGLRHQHLDSNRVFVDLASGSVWVLGVGVETAAHGTADLSGPAAAQRDVTALVALLYRAVTGASPRRDETGVVPRAGEVAERRVPEDLEALCDGVLNPGDAPVPANVRELIAELGPWQSIPVTLEAYDAADAGAGHEAAAGAETVDEGSDAGRSTVDEVVSPRTGLRPASSFPLFAGSASTAGATAAAPETPEAAADATGLEPEPLPDSEMPGSAPEAPEPTEPEPVEEDLVEVESARTVDAAPADDEPDRSTAVTDEALSEPVAEEALSEPVAEEHGDGDPVAEASVSDARSAEAQRLVDDLRLTERREQTAFPAALAFTPTAAAEDEDVVLDPDVVDMTGSRGTAEESADVDAAAAAPPVAASTPSAAPSNDRPGEDEPVEPEPDARDDADEPRGPVSVPGGLPRGGSGPIVVPGRETSVAAAALGEDARRSSFRDVMGVAMDRDADEAYAVEPEEAPGRSRRSLWILVGAIIVVILALVLALTSITSGLRERMADPFGTAAAASSAAPSPTASAEATSEAPAATQQPAAAPPAIASVAVESSGSGDHADNADRLTDGDPGTVWKSKRYASASFGGLKDGIGIRIDLTDPATVNAVVVTTAQVEGGTLELHAVNDDGSMGDTIASGAFAGDGEVRLAPAQPVQAQHLMVWIPELPSDGSRNLAQIAEIRVE</sequence>
<feature type="transmembrane region" description="Helical" evidence="2">
    <location>
        <begin position="598"/>
        <end position="617"/>
    </location>
</feature>
<keyword evidence="2" id="KW-0812">Transmembrane</keyword>
<proteinExistence type="predicted"/>
<dbReference type="Gene3D" id="2.60.120.260">
    <property type="entry name" value="Galactose-binding domain-like"/>
    <property type="match status" value="1"/>
</dbReference>
<gene>
    <name evidence="3" type="ORF">BRM3_04225</name>
</gene>